<dbReference type="PANTHER" id="PTHR10322:SF23">
    <property type="entry name" value="DNA POLYMERASE DELTA CATALYTIC SUBUNIT"/>
    <property type="match status" value="1"/>
</dbReference>
<protein>
    <recommendedName>
        <fullName evidence="1">DNA polymerase delta catalytic subunit</fullName>
    </recommendedName>
</protein>
<dbReference type="SUPFAM" id="SSF53098">
    <property type="entry name" value="Ribonuclease H-like"/>
    <property type="match status" value="1"/>
</dbReference>
<dbReference type="STRING" id="240176.A8NRH3"/>
<dbReference type="GO" id="GO:0003887">
    <property type="term" value="F:DNA-directed DNA polymerase activity"/>
    <property type="evidence" value="ECO:0007669"/>
    <property type="project" value="TreeGrafter"/>
</dbReference>
<dbReference type="OrthoDB" id="2414538at2759"/>
<name>A8NRH3_COPC7</name>
<organism evidence="3 4">
    <name type="scientific">Coprinopsis cinerea (strain Okayama-7 / 130 / ATCC MYA-4618 / FGSC 9003)</name>
    <name type="common">Inky cap fungus</name>
    <name type="synonym">Hormographiella aspergillata</name>
    <dbReference type="NCBI Taxonomy" id="240176"/>
    <lineage>
        <taxon>Eukaryota</taxon>
        <taxon>Fungi</taxon>
        <taxon>Dikarya</taxon>
        <taxon>Basidiomycota</taxon>
        <taxon>Agaricomycotina</taxon>
        <taxon>Agaricomycetes</taxon>
        <taxon>Agaricomycetidae</taxon>
        <taxon>Agaricales</taxon>
        <taxon>Agaricineae</taxon>
        <taxon>Psathyrellaceae</taxon>
        <taxon>Coprinopsis</taxon>
    </lineage>
</organism>
<evidence type="ECO:0000313" key="3">
    <source>
        <dbReference type="EMBL" id="EAU86017.1"/>
    </source>
</evidence>
<dbReference type="GeneID" id="6012317"/>
<dbReference type="KEGG" id="cci:CC1G_11689"/>
<dbReference type="AlphaFoldDB" id="A8NRH3"/>
<dbReference type="InterPro" id="IPR050240">
    <property type="entry name" value="DNA_pol_type-B"/>
</dbReference>
<dbReference type="GO" id="GO:0006297">
    <property type="term" value="P:nucleotide-excision repair, DNA gap filling"/>
    <property type="evidence" value="ECO:0007669"/>
    <property type="project" value="TreeGrafter"/>
</dbReference>
<dbReference type="Pfam" id="PF03104">
    <property type="entry name" value="DNA_pol_B_exo1"/>
    <property type="match status" value="1"/>
</dbReference>
<dbReference type="Gene3D" id="3.30.420.10">
    <property type="entry name" value="Ribonuclease H-like superfamily/Ribonuclease H"/>
    <property type="match status" value="1"/>
</dbReference>
<proteinExistence type="predicted"/>
<dbReference type="InterPro" id="IPR036397">
    <property type="entry name" value="RNaseH_sf"/>
</dbReference>
<dbReference type="eggNOG" id="KOG0969">
    <property type="taxonomic scope" value="Eukaryota"/>
</dbReference>
<reference evidence="3 4" key="1">
    <citation type="journal article" date="2010" name="Proc. Natl. Acad. Sci. U.S.A.">
        <title>Insights into evolution of multicellular fungi from the assembled chromosomes of the mushroom Coprinopsis cinerea (Coprinus cinereus).</title>
        <authorList>
            <person name="Stajich J.E."/>
            <person name="Wilke S.K."/>
            <person name="Ahren D."/>
            <person name="Au C.H."/>
            <person name="Birren B.W."/>
            <person name="Borodovsky M."/>
            <person name="Burns C."/>
            <person name="Canback B."/>
            <person name="Casselton L.A."/>
            <person name="Cheng C.K."/>
            <person name="Deng J."/>
            <person name="Dietrich F.S."/>
            <person name="Fargo D.C."/>
            <person name="Farman M.L."/>
            <person name="Gathman A.C."/>
            <person name="Goldberg J."/>
            <person name="Guigo R."/>
            <person name="Hoegger P.J."/>
            <person name="Hooker J.B."/>
            <person name="Huggins A."/>
            <person name="James T.Y."/>
            <person name="Kamada T."/>
            <person name="Kilaru S."/>
            <person name="Kodira C."/>
            <person name="Kues U."/>
            <person name="Kupfer D."/>
            <person name="Kwan H.S."/>
            <person name="Lomsadze A."/>
            <person name="Li W."/>
            <person name="Lilly W.W."/>
            <person name="Ma L.J."/>
            <person name="Mackey A.J."/>
            <person name="Manning G."/>
            <person name="Martin F."/>
            <person name="Muraguchi H."/>
            <person name="Natvig D.O."/>
            <person name="Palmerini H."/>
            <person name="Ramesh M.A."/>
            <person name="Rehmeyer C.J."/>
            <person name="Roe B.A."/>
            <person name="Shenoy N."/>
            <person name="Stanke M."/>
            <person name="Ter-Hovhannisyan V."/>
            <person name="Tunlid A."/>
            <person name="Velagapudi R."/>
            <person name="Vision T.J."/>
            <person name="Zeng Q."/>
            <person name="Zolan M.E."/>
            <person name="Pukkila P.J."/>
        </authorList>
    </citation>
    <scope>NUCLEOTIDE SEQUENCE [LARGE SCALE GENOMIC DNA]</scope>
    <source>
        <strain evidence="4">Okayama-7 / 130 / ATCC MYA-4618 / FGSC 9003</strain>
    </source>
</reference>
<comment type="caution">
    <text evidence="3">The sequence shown here is derived from an EMBL/GenBank/DDBJ whole genome shotgun (WGS) entry which is preliminary data.</text>
</comment>
<keyword evidence="4" id="KW-1185">Reference proteome</keyword>
<evidence type="ECO:0000313" key="4">
    <source>
        <dbReference type="Proteomes" id="UP000001861"/>
    </source>
</evidence>
<dbReference type="CDD" id="cd05777">
    <property type="entry name" value="DNA_polB_delta_exo"/>
    <property type="match status" value="1"/>
</dbReference>
<dbReference type="PANTHER" id="PTHR10322">
    <property type="entry name" value="DNA POLYMERASE CATALYTIC SUBUNIT"/>
    <property type="match status" value="1"/>
</dbReference>
<dbReference type="GO" id="GO:0043625">
    <property type="term" value="C:delta DNA polymerase complex"/>
    <property type="evidence" value="ECO:0007669"/>
    <property type="project" value="TreeGrafter"/>
</dbReference>
<evidence type="ECO:0000259" key="2">
    <source>
        <dbReference type="Pfam" id="PF03104"/>
    </source>
</evidence>
<dbReference type="InterPro" id="IPR012337">
    <property type="entry name" value="RNaseH-like_sf"/>
</dbReference>
<dbReference type="EMBL" id="AACS02000008">
    <property type="protein sequence ID" value="EAU86017.1"/>
    <property type="molecule type" value="Genomic_DNA"/>
</dbReference>
<dbReference type="Proteomes" id="UP000001861">
    <property type="component" value="Unassembled WGS sequence"/>
</dbReference>
<accession>A8NRH3</accession>
<dbReference type="GO" id="GO:0006287">
    <property type="term" value="P:base-excision repair, gap-filling"/>
    <property type="evidence" value="ECO:0007669"/>
    <property type="project" value="TreeGrafter"/>
</dbReference>
<dbReference type="GO" id="GO:0003676">
    <property type="term" value="F:nucleic acid binding"/>
    <property type="evidence" value="ECO:0007669"/>
    <property type="project" value="InterPro"/>
</dbReference>
<gene>
    <name evidence="3" type="ORF">CC1G_11689</name>
</gene>
<dbReference type="VEuPathDB" id="FungiDB:CC1G_11689"/>
<dbReference type="RefSeq" id="XP_001835784.1">
    <property type="nucleotide sequence ID" value="XM_001835732.1"/>
</dbReference>
<feature type="domain" description="DNA-directed DNA polymerase family B exonuclease" evidence="2">
    <location>
        <begin position="103"/>
        <end position="331"/>
    </location>
</feature>
<dbReference type="InterPro" id="IPR006133">
    <property type="entry name" value="DNA-dir_DNA_pol_B_exonuc"/>
</dbReference>
<dbReference type="InParanoid" id="A8NRH3"/>
<dbReference type="GO" id="GO:0045004">
    <property type="term" value="P:DNA replication proofreading"/>
    <property type="evidence" value="ECO:0007669"/>
    <property type="project" value="TreeGrafter"/>
</dbReference>
<sequence length="421" mass="46834">MASTVEFATALADMGPNSRVMRTETGAFRSSSPDGSLVRTKDPLLDPLGRIVFRLLTSTAEYQGRGAGAIHLSGLTKDGATIIVHIKDYVPTVSSGLDSHSYLGGFIRERNIQVMCWMALSQPGHVVQDPDNSCSLDVNVSYQYLVPLPPDDPCMKSLLPNVVPLRILSFDIETMVIPRNPRFPKGALEPINPSNHAAPVLQISNVISSRYGHDNTAGHPFMRVIFVLGECDPIQGAQAIPFRTEGEMLEAWRSFVLSVDPDVITGYNISRFDLPYLLVRAGICRLNTFKFLGRLSHIPSVTTTDVQSWNRNPVTVAGRLTFDLWDHISRRKDQLGLFSMKLGNVAHHFLREDKVDLDIADIPQLQEGGPATRRKLAIYCLKDAYLVQRLLDHLNAFEDDLEAARARSIPVERLMSRGTRY</sequence>
<evidence type="ECO:0000256" key="1">
    <source>
        <dbReference type="ARBA" id="ARBA00024411"/>
    </source>
</evidence>
<dbReference type="GO" id="GO:0008296">
    <property type="term" value="F:3'-5'-DNA exonuclease activity"/>
    <property type="evidence" value="ECO:0007669"/>
    <property type="project" value="TreeGrafter"/>
</dbReference>